<dbReference type="Proteomes" id="UP000249363">
    <property type="component" value="Unassembled WGS sequence"/>
</dbReference>
<dbReference type="RefSeq" id="XP_040729301.1">
    <property type="nucleotide sequence ID" value="XM_040880712.1"/>
</dbReference>
<dbReference type="OrthoDB" id="10418319at2759"/>
<accession>A0A364KMK8</accession>
<dbReference type="GeneID" id="63790013"/>
<protein>
    <recommendedName>
        <fullName evidence="4">Secreted protein</fullName>
    </recommendedName>
</protein>
<evidence type="ECO:0008006" key="4">
    <source>
        <dbReference type="Google" id="ProtNLM"/>
    </source>
</evidence>
<keyword evidence="3" id="KW-1185">Reference proteome</keyword>
<dbReference type="EMBL" id="MIKG01000001">
    <property type="protein sequence ID" value="RAO64784.1"/>
    <property type="molecule type" value="Genomic_DNA"/>
</dbReference>
<reference evidence="2 3" key="1">
    <citation type="journal article" date="2017" name="Biotechnol. Biofuels">
        <title>Differential beta-glucosidase expression as a function of carbon source availability in Talaromyces amestolkiae: a genomic and proteomic approach.</title>
        <authorList>
            <person name="de Eugenio L.I."/>
            <person name="Mendez-Liter J.A."/>
            <person name="Nieto-Dominguez M."/>
            <person name="Alonso L."/>
            <person name="Gil-Munoz J."/>
            <person name="Barriuso J."/>
            <person name="Prieto A."/>
            <person name="Martinez M.J."/>
        </authorList>
    </citation>
    <scope>NUCLEOTIDE SEQUENCE [LARGE SCALE GENOMIC DNA]</scope>
    <source>
        <strain evidence="2 3">CIB</strain>
    </source>
</reference>
<evidence type="ECO:0000313" key="3">
    <source>
        <dbReference type="Proteomes" id="UP000249363"/>
    </source>
</evidence>
<feature type="signal peptide" evidence="1">
    <location>
        <begin position="1"/>
        <end position="20"/>
    </location>
</feature>
<keyword evidence="1" id="KW-0732">Signal</keyword>
<name>A0A364KMK8_TALAM</name>
<sequence length="110" mass="12855">MHFSTTLLFLSAAISLPCRTKYFFFFFFFNDYRPTNNNFINNTCLTNFDANELLFINTRCKLHILHIQRADTNHITLLNLYTYHDDTVAIILTVMDPFHGTPISETHGTD</sequence>
<dbReference type="AlphaFoldDB" id="A0A364KMK8"/>
<gene>
    <name evidence="2" type="ORF">BHQ10_000796</name>
</gene>
<organism evidence="2 3">
    <name type="scientific">Talaromyces amestolkiae</name>
    <dbReference type="NCBI Taxonomy" id="1196081"/>
    <lineage>
        <taxon>Eukaryota</taxon>
        <taxon>Fungi</taxon>
        <taxon>Dikarya</taxon>
        <taxon>Ascomycota</taxon>
        <taxon>Pezizomycotina</taxon>
        <taxon>Eurotiomycetes</taxon>
        <taxon>Eurotiomycetidae</taxon>
        <taxon>Eurotiales</taxon>
        <taxon>Trichocomaceae</taxon>
        <taxon>Talaromyces</taxon>
        <taxon>Talaromyces sect. Talaromyces</taxon>
    </lineage>
</organism>
<evidence type="ECO:0000256" key="1">
    <source>
        <dbReference type="SAM" id="SignalP"/>
    </source>
</evidence>
<proteinExistence type="predicted"/>
<evidence type="ECO:0000313" key="2">
    <source>
        <dbReference type="EMBL" id="RAO64784.1"/>
    </source>
</evidence>
<comment type="caution">
    <text evidence="2">The sequence shown here is derived from an EMBL/GenBank/DDBJ whole genome shotgun (WGS) entry which is preliminary data.</text>
</comment>
<feature type="chain" id="PRO_5016727870" description="Secreted protein" evidence="1">
    <location>
        <begin position="21"/>
        <end position="110"/>
    </location>
</feature>